<dbReference type="PROSITE" id="PS51565">
    <property type="entry name" value="SAM_MT85_SETD3"/>
    <property type="match status" value="1"/>
</dbReference>
<dbReference type="Gramene" id="Mp7g19620.1">
    <property type="protein sequence ID" value="Mp7g19620.1.cds"/>
    <property type="gene ID" value="Mp7g19620"/>
</dbReference>
<dbReference type="Gene3D" id="3.90.1410.10">
    <property type="entry name" value="set domain protein methyltransferase, domain 1"/>
    <property type="match status" value="1"/>
</dbReference>
<dbReference type="SUPFAM" id="SSF81822">
    <property type="entry name" value="RuBisCo LSMT C-terminal, substrate-binding domain"/>
    <property type="match status" value="1"/>
</dbReference>
<gene>
    <name evidence="8" type="ORF">MARPO_0067s0015</name>
</gene>
<dbReference type="GO" id="GO:0016279">
    <property type="term" value="F:protein-lysine N-methyltransferase activity"/>
    <property type="evidence" value="ECO:0000318"/>
    <property type="project" value="GO_Central"/>
</dbReference>
<dbReference type="GO" id="GO:0032259">
    <property type="term" value="P:methylation"/>
    <property type="evidence" value="ECO:0007669"/>
    <property type="project" value="UniProtKB-KW"/>
</dbReference>
<dbReference type="InterPro" id="IPR050600">
    <property type="entry name" value="SETD3_SETD6_MTase"/>
</dbReference>
<dbReference type="OrthoDB" id="441812at2759"/>
<evidence type="ECO:0000256" key="1">
    <source>
        <dbReference type="ARBA" id="ARBA00022603"/>
    </source>
</evidence>
<feature type="compositionally biased region" description="Polar residues" evidence="6">
    <location>
        <begin position="525"/>
        <end position="534"/>
    </location>
</feature>
<evidence type="ECO:0000313" key="8">
    <source>
        <dbReference type="EMBL" id="PTQ35921.1"/>
    </source>
</evidence>
<evidence type="ECO:0000256" key="2">
    <source>
        <dbReference type="ARBA" id="ARBA00022679"/>
    </source>
</evidence>
<organism evidence="8 9">
    <name type="scientific">Marchantia polymorpha</name>
    <name type="common">Common liverwort</name>
    <name type="synonym">Marchantia aquatica</name>
    <dbReference type="NCBI Taxonomy" id="3197"/>
    <lineage>
        <taxon>Eukaryota</taxon>
        <taxon>Viridiplantae</taxon>
        <taxon>Streptophyta</taxon>
        <taxon>Embryophyta</taxon>
        <taxon>Marchantiophyta</taxon>
        <taxon>Marchantiopsida</taxon>
        <taxon>Marchantiidae</taxon>
        <taxon>Marchantiales</taxon>
        <taxon>Marchantiaceae</taxon>
        <taxon>Marchantia</taxon>
    </lineage>
</organism>
<dbReference type="Proteomes" id="UP000244005">
    <property type="component" value="Unassembled WGS sequence"/>
</dbReference>
<dbReference type="InterPro" id="IPR046341">
    <property type="entry name" value="SET_dom_sf"/>
</dbReference>
<feature type="region of interest" description="Disordered" evidence="6">
    <location>
        <begin position="516"/>
        <end position="562"/>
    </location>
</feature>
<keyword evidence="5" id="KW-0175">Coiled coil</keyword>
<keyword evidence="3 4" id="KW-0949">S-adenosyl-L-methionine</keyword>
<dbReference type="CDD" id="cd19176">
    <property type="entry name" value="SET_SETD3"/>
    <property type="match status" value="1"/>
</dbReference>
<sequence>MGQKSRATSGNVVSSRVLEKRKKDKAVQALDGLVDDLARRTQSAIDGSGPSQHLESIRAIHRLLMQIQKLERPFVSQQSGYDVSARLNVLKEWLKQQGVQSEGLKLGGGLQEGAGIVATQSFEKGQLLCTVPAHVMMTTATAIRSKDDVGLLFKEDPILRQMPTLILALHLLFEKHRPAEDPSNWAGYISSLPGQGSHLDDSSEVSDNFVMPLAFSLETIEALKGTAVLVEMHKAVRNYARQYAHVRSMLRKLRGQSPAIDRANAWFTWAEFRWAASIVMTRQNPIPGTPDMEMGQALALIPFLDMFNHEEGEITCHFAVTQQQMELTAKRRFEAGEQVYISYGYRPNSALLLYSGFVPDHNTKDRIKVPVELNPTDPLYQKKVALLKWLELPASGWLELFHDGTPSPELATWIKVAIMQDQSVVTENLRAAIASRAQETAAILQYKAALREAEEKARNGLQQADVKVISEAGNTLTTAEALEAGKEELQMSKVDNAENGSVMEDGKVIEDVRSDGLEHGGMSVPEQSLGSGVQQEEPVAAQEPTDVSVGQENGSGEVHDGLEVGGRDKFLYEAETETVSNVQFLGEHLFPAEAALLAEICRMRIGEFGSDTYHNGLDEETPKGLGGLGLVGQKSVQSKSSPTKKELLMALKIRRQEQQTLLKAIERGSRYQHSHSKECRHHCC</sequence>
<comment type="catalytic activity">
    <reaction evidence="4">
        <text>L-histidyl-[protein] + S-adenosyl-L-methionine = N(tele)-methyl-L-histidyl-[protein] + S-adenosyl-L-homocysteine + H(+)</text>
        <dbReference type="Rhea" id="RHEA:19369"/>
        <dbReference type="Rhea" id="RHEA-COMP:9745"/>
        <dbReference type="Rhea" id="RHEA-COMP:11600"/>
        <dbReference type="ChEBI" id="CHEBI:15378"/>
        <dbReference type="ChEBI" id="CHEBI:16367"/>
        <dbReference type="ChEBI" id="CHEBI:29979"/>
        <dbReference type="ChEBI" id="CHEBI:57856"/>
        <dbReference type="ChEBI" id="CHEBI:59789"/>
        <dbReference type="EC" id="2.1.1.85"/>
    </reaction>
</comment>
<keyword evidence="2 4" id="KW-0808">Transferase</keyword>
<dbReference type="InterPro" id="IPR044428">
    <property type="entry name" value="SETD3_SET"/>
</dbReference>
<dbReference type="PANTHER" id="PTHR13271">
    <property type="entry name" value="UNCHARACTERIZED PUTATIVE METHYLTRANSFERASE"/>
    <property type="match status" value="1"/>
</dbReference>
<dbReference type="AlphaFoldDB" id="A0A2R6WPY0"/>
<dbReference type="InterPro" id="IPR001214">
    <property type="entry name" value="SET_dom"/>
</dbReference>
<accession>A0A2R6WPY0</accession>
<dbReference type="EMBL" id="KZ772739">
    <property type="protein sequence ID" value="PTQ35921.1"/>
    <property type="molecule type" value="Genomic_DNA"/>
</dbReference>
<dbReference type="Gene3D" id="3.90.1420.10">
    <property type="entry name" value="Rubisco LSMT, substrate-binding domain"/>
    <property type="match status" value="1"/>
</dbReference>
<evidence type="ECO:0000256" key="6">
    <source>
        <dbReference type="SAM" id="MobiDB-lite"/>
    </source>
</evidence>
<evidence type="ECO:0000256" key="5">
    <source>
        <dbReference type="SAM" id="Coils"/>
    </source>
</evidence>
<evidence type="ECO:0000256" key="4">
    <source>
        <dbReference type="PROSITE-ProRule" id="PRU00898"/>
    </source>
</evidence>
<evidence type="ECO:0000259" key="7">
    <source>
        <dbReference type="PROSITE" id="PS50280"/>
    </source>
</evidence>
<name>A0A2R6WPY0_MARPO</name>
<evidence type="ECO:0000256" key="3">
    <source>
        <dbReference type="ARBA" id="ARBA00022691"/>
    </source>
</evidence>
<dbReference type="PROSITE" id="PS50280">
    <property type="entry name" value="SET"/>
    <property type="match status" value="1"/>
</dbReference>
<dbReference type="SUPFAM" id="SSF82199">
    <property type="entry name" value="SET domain"/>
    <property type="match status" value="1"/>
</dbReference>
<dbReference type="GO" id="GO:0018064">
    <property type="term" value="F:protein-L-histidine N-tele-methyltransferase activity"/>
    <property type="evidence" value="ECO:0007669"/>
    <property type="project" value="UniProtKB-EC"/>
</dbReference>
<comment type="similarity">
    <text evidence="4">Belongs to the class V-like SAM-binding methyltransferase superfamily. SETD3 actin-histidine methyltransferase family.</text>
</comment>
<feature type="domain" description="SET" evidence="7">
    <location>
        <begin position="94"/>
        <end position="344"/>
    </location>
</feature>
<keyword evidence="1 4" id="KW-0489">Methyltransferase</keyword>
<proteinExistence type="inferred from homology"/>
<feature type="coiled-coil region" evidence="5">
    <location>
        <begin position="436"/>
        <end position="463"/>
    </location>
</feature>
<protein>
    <recommendedName>
        <fullName evidence="4">protein-histidine N-methyltransferase</fullName>
        <ecNumber evidence="4">2.1.1.85</ecNumber>
    </recommendedName>
</protein>
<dbReference type="EC" id="2.1.1.85" evidence="4"/>
<evidence type="ECO:0000313" key="9">
    <source>
        <dbReference type="Proteomes" id="UP000244005"/>
    </source>
</evidence>
<reference evidence="9" key="1">
    <citation type="journal article" date="2017" name="Cell">
        <title>Insights into land plant evolution garnered from the Marchantia polymorpha genome.</title>
        <authorList>
            <person name="Bowman J.L."/>
            <person name="Kohchi T."/>
            <person name="Yamato K.T."/>
            <person name="Jenkins J."/>
            <person name="Shu S."/>
            <person name="Ishizaki K."/>
            <person name="Yamaoka S."/>
            <person name="Nishihama R."/>
            <person name="Nakamura Y."/>
            <person name="Berger F."/>
            <person name="Adam C."/>
            <person name="Aki S.S."/>
            <person name="Althoff F."/>
            <person name="Araki T."/>
            <person name="Arteaga-Vazquez M.A."/>
            <person name="Balasubrmanian S."/>
            <person name="Barry K."/>
            <person name="Bauer D."/>
            <person name="Boehm C.R."/>
            <person name="Briginshaw L."/>
            <person name="Caballero-Perez J."/>
            <person name="Catarino B."/>
            <person name="Chen F."/>
            <person name="Chiyoda S."/>
            <person name="Chovatia M."/>
            <person name="Davies K.M."/>
            <person name="Delmans M."/>
            <person name="Demura T."/>
            <person name="Dierschke T."/>
            <person name="Dolan L."/>
            <person name="Dorantes-Acosta A.E."/>
            <person name="Eklund D.M."/>
            <person name="Florent S.N."/>
            <person name="Flores-Sandoval E."/>
            <person name="Fujiyama A."/>
            <person name="Fukuzawa H."/>
            <person name="Galik B."/>
            <person name="Grimanelli D."/>
            <person name="Grimwood J."/>
            <person name="Grossniklaus U."/>
            <person name="Hamada T."/>
            <person name="Haseloff J."/>
            <person name="Hetherington A.J."/>
            <person name="Higo A."/>
            <person name="Hirakawa Y."/>
            <person name="Hundley H.N."/>
            <person name="Ikeda Y."/>
            <person name="Inoue K."/>
            <person name="Inoue S.I."/>
            <person name="Ishida S."/>
            <person name="Jia Q."/>
            <person name="Kakita M."/>
            <person name="Kanazawa T."/>
            <person name="Kawai Y."/>
            <person name="Kawashima T."/>
            <person name="Kennedy M."/>
            <person name="Kinose K."/>
            <person name="Kinoshita T."/>
            <person name="Kohara Y."/>
            <person name="Koide E."/>
            <person name="Komatsu K."/>
            <person name="Kopischke S."/>
            <person name="Kubo M."/>
            <person name="Kyozuka J."/>
            <person name="Lagercrantz U."/>
            <person name="Lin S.S."/>
            <person name="Lindquist E."/>
            <person name="Lipzen A.M."/>
            <person name="Lu C.W."/>
            <person name="De Luna E."/>
            <person name="Martienssen R.A."/>
            <person name="Minamino N."/>
            <person name="Mizutani M."/>
            <person name="Mizutani M."/>
            <person name="Mochizuki N."/>
            <person name="Monte I."/>
            <person name="Mosher R."/>
            <person name="Nagasaki H."/>
            <person name="Nakagami H."/>
            <person name="Naramoto S."/>
            <person name="Nishitani K."/>
            <person name="Ohtani M."/>
            <person name="Okamoto T."/>
            <person name="Okumura M."/>
            <person name="Phillips J."/>
            <person name="Pollak B."/>
            <person name="Reinders A."/>
            <person name="Rovekamp M."/>
            <person name="Sano R."/>
            <person name="Sawa S."/>
            <person name="Schmid M.W."/>
            <person name="Shirakawa M."/>
            <person name="Solano R."/>
            <person name="Spunde A."/>
            <person name="Suetsugu N."/>
            <person name="Sugano S."/>
            <person name="Sugiyama A."/>
            <person name="Sun R."/>
            <person name="Suzuki Y."/>
            <person name="Takenaka M."/>
            <person name="Takezawa D."/>
            <person name="Tomogane H."/>
            <person name="Tsuzuki M."/>
            <person name="Ueda T."/>
            <person name="Umeda M."/>
            <person name="Ward J.M."/>
            <person name="Watanabe Y."/>
            <person name="Yazaki K."/>
            <person name="Yokoyama R."/>
            <person name="Yoshitake Y."/>
            <person name="Yotsui I."/>
            <person name="Zachgo S."/>
            <person name="Schmutz J."/>
        </authorList>
    </citation>
    <scope>NUCLEOTIDE SEQUENCE [LARGE SCALE GENOMIC DNA]</scope>
    <source>
        <strain evidence="9">Tak-1</strain>
    </source>
</reference>
<dbReference type="InterPro" id="IPR036464">
    <property type="entry name" value="Rubisco_LSMT_subst-bd_sf"/>
</dbReference>
<keyword evidence="9" id="KW-1185">Reference proteome</keyword>
<dbReference type="Pfam" id="PF00856">
    <property type="entry name" value="SET"/>
    <property type="match status" value="1"/>
</dbReference>
<dbReference type="PANTHER" id="PTHR13271:SF151">
    <property type="entry name" value="SET DOMAIN-CONTAINING PROTEIN 4"/>
    <property type="match status" value="1"/>
</dbReference>
<dbReference type="InterPro" id="IPR025785">
    <property type="entry name" value="SETD3"/>
</dbReference>